<dbReference type="InterPro" id="IPR055179">
    <property type="entry name" value="Tex-like_central_region"/>
</dbReference>
<reference evidence="7" key="1">
    <citation type="submission" date="2022-02" db="EMBL/GenBank/DDBJ databases">
        <authorList>
            <person name="Henning P.M."/>
            <person name="McCubbin A.G."/>
            <person name="Shore J.S."/>
        </authorList>
    </citation>
    <scope>NUCLEOTIDE SEQUENCE</scope>
    <source>
        <strain evidence="7">F60SS</strain>
        <tissue evidence="7">Leaves</tissue>
    </source>
</reference>
<dbReference type="InterPro" id="IPR028083">
    <property type="entry name" value="Spt6_acidic_N_dom"/>
</dbReference>
<dbReference type="Gene3D" id="2.40.50.140">
    <property type="entry name" value="Nucleic acid-binding proteins"/>
    <property type="match status" value="1"/>
</dbReference>
<dbReference type="CDD" id="cd09918">
    <property type="entry name" value="SH2_Nterm_SPT6_like"/>
    <property type="match status" value="1"/>
</dbReference>
<dbReference type="GO" id="GO:0034728">
    <property type="term" value="P:nucleosome organization"/>
    <property type="evidence" value="ECO:0007669"/>
    <property type="project" value="TreeGrafter"/>
</dbReference>
<dbReference type="Pfam" id="PF14633">
    <property type="entry name" value="SH2_2"/>
    <property type="match status" value="1"/>
</dbReference>
<dbReference type="PANTHER" id="PTHR10145:SF6">
    <property type="entry name" value="TRANSCRIPTION ELONGATION FACTOR SPT6"/>
    <property type="match status" value="1"/>
</dbReference>
<feature type="compositionally biased region" description="Basic and acidic residues" evidence="5">
    <location>
        <begin position="1835"/>
        <end position="1847"/>
    </location>
</feature>
<dbReference type="InterPro" id="IPR036860">
    <property type="entry name" value="SH2_dom_sf"/>
</dbReference>
<dbReference type="PROSITE" id="PS50126">
    <property type="entry name" value="S1"/>
    <property type="match status" value="1"/>
</dbReference>
<dbReference type="PANTHER" id="PTHR10145">
    <property type="entry name" value="TRANSCRIPTION ELONGATION FACTOR SPT6"/>
    <property type="match status" value="1"/>
</dbReference>
<dbReference type="SUPFAM" id="SSF158832">
    <property type="entry name" value="Tex N-terminal region-like"/>
    <property type="match status" value="1"/>
</dbReference>
<dbReference type="InterPro" id="IPR012340">
    <property type="entry name" value="NA-bd_OB-fold"/>
</dbReference>
<feature type="compositionally biased region" description="Basic and acidic residues" evidence="5">
    <location>
        <begin position="1497"/>
        <end position="1514"/>
    </location>
</feature>
<dbReference type="EMBL" id="JAKUCV010006169">
    <property type="protein sequence ID" value="KAJ4828465.1"/>
    <property type="molecule type" value="Genomic_DNA"/>
</dbReference>
<feature type="compositionally biased region" description="Polar residues" evidence="5">
    <location>
        <begin position="1777"/>
        <end position="1790"/>
    </location>
</feature>
<dbReference type="InterPro" id="IPR035420">
    <property type="entry name" value="Spt6_SH2"/>
</dbReference>
<accession>A0A9Q0J5K9</accession>
<name>A0A9Q0J5K9_9ROSI</name>
<dbReference type="GO" id="GO:0140673">
    <property type="term" value="P:transcription elongation-coupled chromatin remodeling"/>
    <property type="evidence" value="ECO:0007669"/>
    <property type="project" value="InterPro"/>
</dbReference>
<dbReference type="Pfam" id="PF14635">
    <property type="entry name" value="HHH_7"/>
    <property type="match status" value="1"/>
</dbReference>
<dbReference type="SUPFAM" id="SSF47781">
    <property type="entry name" value="RuvA domain 2-like"/>
    <property type="match status" value="2"/>
</dbReference>
<evidence type="ECO:0000256" key="1">
    <source>
        <dbReference type="ARBA" id="ARBA00004123"/>
    </source>
</evidence>
<dbReference type="Pfam" id="PF14632">
    <property type="entry name" value="SPT6_acidic"/>
    <property type="match status" value="1"/>
</dbReference>
<reference evidence="7" key="2">
    <citation type="journal article" date="2023" name="Plants (Basel)">
        <title>Annotation of the Turnera subulata (Passifloraceae) Draft Genome Reveals the S-Locus Evolved after the Divergence of Turneroideae from Passifloroideae in a Stepwise Manner.</title>
        <authorList>
            <person name="Henning P.M."/>
            <person name="Roalson E.H."/>
            <person name="Mir W."/>
            <person name="McCubbin A.G."/>
            <person name="Shore J.S."/>
        </authorList>
    </citation>
    <scope>NUCLEOTIDE SEQUENCE</scope>
    <source>
        <strain evidence="7">F60SS</strain>
    </source>
</reference>
<dbReference type="InterPro" id="IPR010994">
    <property type="entry name" value="RuvA_2-like"/>
</dbReference>
<feature type="compositionally biased region" description="Basic and acidic residues" evidence="5">
    <location>
        <begin position="1756"/>
        <end position="1768"/>
    </location>
</feature>
<dbReference type="GO" id="GO:0003676">
    <property type="term" value="F:nucleic acid binding"/>
    <property type="evidence" value="ECO:0007669"/>
    <property type="project" value="InterPro"/>
</dbReference>
<comment type="caution">
    <text evidence="7">The sequence shown here is derived from an EMBL/GenBank/DDBJ whole genome shotgun (WGS) entry which is preliminary data.</text>
</comment>
<keyword evidence="4" id="KW-0539">Nucleus</keyword>
<evidence type="ECO:0000256" key="4">
    <source>
        <dbReference type="ARBA" id="ARBA00023242"/>
    </source>
</evidence>
<dbReference type="SMART" id="SM00316">
    <property type="entry name" value="S1"/>
    <property type="match status" value="1"/>
</dbReference>
<dbReference type="InterPro" id="IPR037027">
    <property type="entry name" value="YqgF/RNaseH-like_dom_sf"/>
</dbReference>
<dbReference type="InterPro" id="IPR042066">
    <property type="entry name" value="Spt6_death-like"/>
</dbReference>
<evidence type="ECO:0000313" key="7">
    <source>
        <dbReference type="EMBL" id="KAJ4828465.1"/>
    </source>
</evidence>
<dbReference type="Gene3D" id="1.10.10.2740">
    <property type="entry name" value="Spt6, Death-like domain"/>
    <property type="match status" value="1"/>
</dbReference>
<dbReference type="InterPro" id="IPR012337">
    <property type="entry name" value="RNaseH-like_sf"/>
</dbReference>
<feature type="compositionally biased region" description="Low complexity" evidence="5">
    <location>
        <begin position="1730"/>
        <end position="1744"/>
    </location>
</feature>
<feature type="region of interest" description="Disordered" evidence="5">
    <location>
        <begin position="1419"/>
        <end position="1649"/>
    </location>
</feature>
<dbReference type="SUPFAM" id="SSF50249">
    <property type="entry name" value="Nucleic acid-binding proteins"/>
    <property type="match status" value="1"/>
</dbReference>
<dbReference type="InterPro" id="IPR017072">
    <property type="entry name" value="TF_Spt6"/>
</dbReference>
<dbReference type="Pfam" id="PF14639">
    <property type="entry name" value="YqgF"/>
    <property type="match status" value="1"/>
</dbReference>
<dbReference type="GO" id="GO:0031491">
    <property type="term" value="F:nucleosome binding"/>
    <property type="evidence" value="ECO:0007669"/>
    <property type="project" value="TreeGrafter"/>
</dbReference>
<dbReference type="Gene3D" id="3.30.505.10">
    <property type="entry name" value="SH2 domain"/>
    <property type="match status" value="2"/>
</dbReference>
<feature type="region of interest" description="Disordered" evidence="5">
    <location>
        <begin position="58"/>
        <end position="81"/>
    </location>
</feature>
<dbReference type="GO" id="GO:0008023">
    <property type="term" value="C:transcription elongation factor complex"/>
    <property type="evidence" value="ECO:0007669"/>
    <property type="project" value="TreeGrafter"/>
</dbReference>
<comment type="similarity">
    <text evidence="2">Belongs to the SPT6 family.</text>
</comment>
<dbReference type="Gene3D" id="1.10.150.850">
    <property type="entry name" value="Spt6, helix-hairpin-helix domain"/>
    <property type="match status" value="1"/>
</dbReference>
<dbReference type="InterPro" id="IPR023323">
    <property type="entry name" value="Tex-like_dom_sf"/>
</dbReference>
<dbReference type="Pfam" id="PF17674">
    <property type="entry name" value="HHH_9"/>
    <property type="match status" value="1"/>
</dbReference>
<gene>
    <name evidence="7" type="ORF">Tsubulata_018175</name>
</gene>
<dbReference type="InterPro" id="IPR049540">
    <property type="entry name" value="Spt6-like_S1"/>
</dbReference>
<feature type="compositionally biased region" description="Gly residues" evidence="5">
    <location>
        <begin position="1588"/>
        <end position="1607"/>
    </location>
</feature>
<feature type="compositionally biased region" description="Polar residues" evidence="5">
    <location>
        <begin position="1862"/>
        <end position="1875"/>
    </location>
</feature>
<feature type="domain" description="S1 motif" evidence="6">
    <location>
        <begin position="1077"/>
        <end position="1147"/>
    </location>
</feature>
<dbReference type="Gene3D" id="1.10.3500.10">
    <property type="entry name" value="Tex N-terminal region-like"/>
    <property type="match status" value="1"/>
</dbReference>
<dbReference type="InterPro" id="IPR003029">
    <property type="entry name" value="S1_domain"/>
</dbReference>
<organism evidence="7 8">
    <name type="scientific">Turnera subulata</name>
    <dbReference type="NCBI Taxonomy" id="218843"/>
    <lineage>
        <taxon>Eukaryota</taxon>
        <taxon>Viridiplantae</taxon>
        <taxon>Streptophyta</taxon>
        <taxon>Embryophyta</taxon>
        <taxon>Tracheophyta</taxon>
        <taxon>Spermatophyta</taxon>
        <taxon>Magnoliopsida</taxon>
        <taxon>eudicotyledons</taxon>
        <taxon>Gunneridae</taxon>
        <taxon>Pentapetalae</taxon>
        <taxon>rosids</taxon>
        <taxon>fabids</taxon>
        <taxon>Malpighiales</taxon>
        <taxon>Passifloraceae</taxon>
        <taxon>Turnera</taxon>
    </lineage>
</organism>
<feature type="region of interest" description="Disordered" evidence="5">
    <location>
        <begin position="1675"/>
        <end position="2002"/>
    </location>
</feature>
<dbReference type="GO" id="GO:0042393">
    <property type="term" value="F:histone binding"/>
    <property type="evidence" value="ECO:0007669"/>
    <property type="project" value="TreeGrafter"/>
</dbReference>
<dbReference type="InterPro" id="IPR023319">
    <property type="entry name" value="Tex-like_HTH_dom_sf"/>
</dbReference>
<evidence type="ECO:0000256" key="3">
    <source>
        <dbReference type="ARBA" id="ARBA00023163"/>
    </source>
</evidence>
<evidence type="ECO:0000256" key="5">
    <source>
        <dbReference type="SAM" id="MobiDB-lite"/>
    </source>
</evidence>
<proteinExistence type="inferred from homology"/>
<dbReference type="SUPFAM" id="SSF55550">
    <property type="entry name" value="SH2 domain"/>
    <property type="match status" value="1"/>
</dbReference>
<keyword evidence="8" id="KW-1185">Reference proteome</keyword>
<dbReference type="Gene3D" id="3.30.420.140">
    <property type="entry name" value="YqgF/RNase H-like domain"/>
    <property type="match status" value="1"/>
</dbReference>
<dbReference type="CDD" id="cd09928">
    <property type="entry name" value="SH2_Cterm_SPT6_like"/>
    <property type="match status" value="1"/>
</dbReference>
<dbReference type="SMART" id="SM00732">
    <property type="entry name" value="YqgFc"/>
    <property type="match status" value="1"/>
</dbReference>
<dbReference type="InterPro" id="IPR035018">
    <property type="entry name" value="Spt6_SH2_C"/>
</dbReference>
<dbReference type="FunFam" id="3.30.505.10:FF:000050">
    <property type="entry name" value="Transcription elongation factor spt6"/>
    <property type="match status" value="1"/>
</dbReference>
<dbReference type="InterPro" id="IPR028231">
    <property type="entry name" value="Spt6_YqgF"/>
</dbReference>
<evidence type="ECO:0000313" key="8">
    <source>
        <dbReference type="Proteomes" id="UP001141552"/>
    </source>
</evidence>
<dbReference type="Proteomes" id="UP001141552">
    <property type="component" value="Unassembled WGS sequence"/>
</dbReference>
<sequence length="2002" mass="221150">MGRVRRKLNLSPDEDDDDADHNLIVKGKRKMTVLSDDEDDDDEGLDEFEIDGFLVDTDEEEEGFLDGNDKQGQTKKRKRKSSKNFVLDEDDLELLQENRTLGFLQPKSSGNKCFKRLKKAEKDTALAEQSAFVAGDASFSFDGSSGEDKAISDDDDDLADFIVDDGVSYEKVVSRRVEDRKPKNVTVASRSALEAVGYLLGDAAEILRHQGLVKIVNPDDEFDLEHKMINSNVRILEADVPERIQMFEEIAGPATTHGRRREEESLWILRQLATNSYPLFCENNIREGLSGVEVPRKITKDDILRFLELYQLEKYDVPFIAMYRKEKCLSLLEDPEKDGLDNCGFDSKREACLKWHKILWAINELDKKWLLLQKRKTALRSYYDKRYEEESFDFDDMTRVSLIKKNFESIMRSLKAAETNIMVDDVDMKFCLHFPPVQEGVGRKFRGDKRILQHSDGSGASLLELAVKFGCSSEQFGLNLTQENLGMVSWVDTNESPEVIASKFTGESFQSPEAVLEAARHMVALEMSCEPSVRSYVRGIFTDKALVSTNPTPEGDEAIHSFHQFWGIKWLRDKPLDKFQDAQWLLIQKAEEDKLLQVVIELPESALNKLISDSQEIYLTKSGDGFARLWNEQRKLILQEALLKLLLPSLQNETRALLTNRAKNWLLMEYGKQFWNRASVAPYKCKNNICNLEEGLAPRVMACCWGPGKPPTTFVVLDSCGQLLDVMEAGSLFLRSQSVNDQQRKANNQQRVVKFILTYRPDVIIIGAVNVSSTRLKDDIKEIILKMEENNVDAAQVVNQISIVYGDESLPKLYENSSVSMKQLPHQDGIVRRAVALGRCLLNPLAMIATLCGPQKEIVCWKLHALDHFLTSEEKYKMIEMVMVDVTNQVGVEINFGACNDWLLAPLQFVSGLGPQKAAFLQHQLIGGKTVDNRKQLAGFGLLTEKIFCNAVAFLRINGSEIHSFGGEYYTLDDTRIHPESYGLAERLVMAVLNDDVHAHPIQFLKDNLHLLNDFDTNDFADKYETEQGENKRETLQDIKVELIHGFRDPRKPYEELSLDEVFHLVSGENRDAFSEGRIVQAIVRRVLAQRAFCALNCGLTGVLMKDDYLDDVDDCSLTDKLHEGDTLSCKIKQIEKSRYEVFLTCKESELKNLGCQNLREDDPYYCKGQSSSLILKQKSLKEEVEKKHFMSRSIVHPYFKNITRDDAITFLCDKDIGEFIFHPSSRGPHHLTLSLKVCDGLCVHKDIIEGEKDLSNIASLLHIGKTLKIGDNIFKNLDEVIDKYVEPLANHLSAMMNFKKFKRGSKVELDELLRVEKSEYPVRIVYCFGISYEHPGAFILSYIRTNLHHEYIALYPEGFKFRKRIFGKVEQLVAYFQQHIDDRPALRRNDEAGSLVGASMSGGNTSGWQSMQNLSTDERLTVGSEDRNNFVRDNGGEDGWSSGDGGRRGRGRGRGSGRGRGRGHPSGIPRPNGGHGEGQGHHSYNGEQFKGTPEYNIKDKDNEGGRHNADDSSKGGNWHNNSVWKEGNLTVSSDGGNWGNGGRSYNNNATREAASSGSGSGTGSGGNWSSYGGQSGGWSGSNEHGRSSGGGWGSGEGAGGSRGGGSSSYQGDRGRGRGRGRGPDFYNSVSQNVDEEPFSSGWRDGGTDKLDSLNCRSEKISGGWVCSGRGGVNSGTWSNAENKAGGCFGNNEGKRDDWDNSAGFGRGRTGDWGSSRAQEQGRGRGRGRGNWNNYGRGDNNHNGDSGQNTSSWGMDAKDTVGHDEKGVKSWAADSGGSRNWTAHSTNNWDGNSAGGNASRGRGRGRGRGNENSCGRGYNNHNGGDSGQHASWGMDTKDTGGSDDKGVKSWANDGSGSGNWGAPSTNSWGGNNAANVKSWANDGSGSGNWGAPSTSSWGGNDAGGNINSQWGDKKEAKTTNAGADNWGGNRTDSRGILGSGPPGENNWMVGDSTGGWKSASSSGGSGSGGSRGDLNADSETGSKSGWDAAPWKSSTPSGGGGW</sequence>
<feature type="compositionally biased region" description="Basic and acidic residues" evidence="5">
    <location>
        <begin position="1419"/>
        <end position="1431"/>
    </location>
</feature>
<dbReference type="InterPro" id="IPR041692">
    <property type="entry name" value="HHH_9"/>
</dbReference>
<feature type="compositionally biased region" description="Basic residues" evidence="5">
    <location>
        <begin position="1449"/>
        <end position="1464"/>
    </location>
</feature>
<protein>
    <recommendedName>
        <fullName evidence="6">S1 motif domain-containing protein</fullName>
    </recommendedName>
</protein>
<feature type="compositionally biased region" description="Low complexity" evidence="5">
    <location>
        <begin position="1791"/>
        <end position="1800"/>
    </location>
</feature>
<dbReference type="InterPro" id="IPR032706">
    <property type="entry name" value="Spt6_HHH"/>
</dbReference>
<dbReference type="Gene3D" id="1.10.10.650">
    <property type="entry name" value="RuvA domain 2-like"/>
    <property type="match status" value="1"/>
</dbReference>
<comment type="subcellular location">
    <subcellularLocation>
        <location evidence="1">Nucleus</location>
    </subcellularLocation>
</comment>
<dbReference type="SUPFAM" id="SSF53098">
    <property type="entry name" value="Ribonuclease H-like"/>
    <property type="match status" value="1"/>
</dbReference>
<dbReference type="InterPro" id="IPR035019">
    <property type="entry name" value="Spt6_SH2_N"/>
</dbReference>
<feature type="region of interest" description="Disordered" evidence="5">
    <location>
        <begin position="1"/>
        <end position="21"/>
    </location>
</feature>
<keyword evidence="3" id="KW-0804">Transcription</keyword>
<dbReference type="OrthoDB" id="995477at2759"/>
<evidence type="ECO:0000259" key="6">
    <source>
        <dbReference type="PROSITE" id="PS50126"/>
    </source>
</evidence>
<dbReference type="Pfam" id="PF22706">
    <property type="entry name" value="Tex_central_region"/>
    <property type="match status" value="1"/>
</dbReference>
<evidence type="ECO:0000256" key="2">
    <source>
        <dbReference type="ARBA" id="ARBA00009253"/>
    </source>
</evidence>
<feature type="compositionally biased region" description="Polar residues" evidence="5">
    <location>
        <begin position="1515"/>
        <end position="1536"/>
    </location>
</feature>
<dbReference type="InterPro" id="IPR006641">
    <property type="entry name" value="YqgF/RNaseH-like_dom"/>
</dbReference>
<dbReference type="Pfam" id="PF21710">
    <property type="entry name" value="Spt6_S1"/>
    <property type="match status" value="1"/>
</dbReference>